<sequence length="154" mass="18481">MDHQNSNKEKMMKTIFHSDMRLNFAGWIKKWNDGIATQDDFETKIMLLEKLQRGFAIITKLLEDNDKKIMIKARGNLIPGSNEANEKEVMALLENQKKPWYKNLESVRNDLNYIRHVLDNIYEIKNRRSYECFQLRAENHKLRAEIERLRNEKK</sequence>
<gene>
    <name evidence="1" type="ORF">BCF58_0277</name>
</gene>
<dbReference type="AlphaFoldDB" id="A0A495SLV4"/>
<keyword evidence="2" id="KW-1185">Reference proteome</keyword>
<organism evidence="1 2">
    <name type="scientific">Chryseobacterium defluvii</name>
    <dbReference type="NCBI Taxonomy" id="160396"/>
    <lineage>
        <taxon>Bacteria</taxon>
        <taxon>Pseudomonadati</taxon>
        <taxon>Bacteroidota</taxon>
        <taxon>Flavobacteriia</taxon>
        <taxon>Flavobacteriales</taxon>
        <taxon>Weeksellaceae</taxon>
        <taxon>Chryseobacterium group</taxon>
        <taxon>Chryseobacterium</taxon>
    </lineage>
</organism>
<comment type="caution">
    <text evidence="1">The sequence shown here is derived from an EMBL/GenBank/DDBJ whole genome shotgun (WGS) entry which is preliminary data.</text>
</comment>
<evidence type="ECO:0000313" key="2">
    <source>
        <dbReference type="Proteomes" id="UP000272428"/>
    </source>
</evidence>
<name>A0A495SLV4_9FLAO</name>
<proteinExistence type="predicted"/>
<dbReference type="Proteomes" id="UP000272428">
    <property type="component" value="Unassembled WGS sequence"/>
</dbReference>
<evidence type="ECO:0000313" key="1">
    <source>
        <dbReference type="EMBL" id="RKT01066.1"/>
    </source>
</evidence>
<accession>A0A495SLV4</accession>
<dbReference type="EMBL" id="RBXB01000001">
    <property type="protein sequence ID" value="RKT01066.1"/>
    <property type="molecule type" value="Genomic_DNA"/>
</dbReference>
<protein>
    <submittedName>
        <fullName evidence="1">Uncharacterized protein</fullName>
    </submittedName>
</protein>
<reference evidence="1 2" key="1">
    <citation type="submission" date="2018-10" db="EMBL/GenBank/DDBJ databases">
        <title>Genomic Encyclopedia of Archaeal and Bacterial Type Strains, Phase II (KMG-II): from individual species to whole genera.</title>
        <authorList>
            <person name="Goeker M."/>
        </authorList>
    </citation>
    <scope>NUCLEOTIDE SEQUENCE [LARGE SCALE GENOMIC DNA]</scope>
    <source>
        <strain evidence="1 2">DSM 14219</strain>
    </source>
</reference>